<evidence type="ECO:0000313" key="2">
    <source>
        <dbReference type="Proteomes" id="UP001298424"/>
    </source>
</evidence>
<accession>A0ABS9NL36</accession>
<comment type="caution">
    <text evidence="1">The sequence shown here is derived from an EMBL/GenBank/DDBJ whole genome shotgun (WGS) entry which is preliminary data.</text>
</comment>
<gene>
    <name evidence="1" type="primary">gpM</name>
    <name evidence="1" type="ORF">MB824_03245</name>
</gene>
<name>A0ABS9NL36_9NEIS</name>
<keyword evidence="2" id="KW-1185">Reference proteome</keyword>
<dbReference type="InterPro" id="IPR010270">
    <property type="entry name" value="Phage_P2_GpM"/>
</dbReference>
<organism evidence="1 2">
    <name type="scientific">Kingella pumchi</name>
    <dbReference type="NCBI Taxonomy" id="2779506"/>
    <lineage>
        <taxon>Bacteria</taxon>
        <taxon>Pseudomonadati</taxon>
        <taxon>Pseudomonadota</taxon>
        <taxon>Betaproteobacteria</taxon>
        <taxon>Neisseriales</taxon>
        <taxon>Neisseriaceae</taxon>
        <taxon>Kingella</taxon>
    </lineage>
</organism>
<protein>
    <submittedName>
        <fullName evidence="1">Phage terminase small subunit</fullName>
    </submittedName>
</protein>
<sequence length="215" mass="23337">MTSPARAHREAQAAIQAQDADLSEMTEYRRLLQSLQADKAIIKGLNGVSDKVAAKTEMLPRYAEWLSGVIESGQVQSDDRITPTCLIWLIDTGRIDEAMPLAETAIRAGVESSDEYQRSLPEIIIEEAAERIAAGADVLPEHLNTLVAWASGKNESGLHILNMADQIRAKMLKVAGERAEEAGDAALALSRYRAAVAYNDKIGVKKRIAALEKAA</sequence>
<dbReference type="Proteomes" id="UP001298424">
    <property type="component" value="Unassembled WGS sequence"/>
</dbReference>
<reference evidence="1 2" key="1">
    <citation type="submission" date="2022-02" db="EMBL/GenBank/DDBJ databases">
        <title>Genome sequence data of Kingella unionensis sp. nov. strain CICC 24913 (CCUG 75125).</title>
        <authorList>
            <person name="Xiao M."/>
        </authorList>
    </citation>
    <scope>NUCLEOTIDE SEQUENCE [LARGE SCALE GENOMIC DNA]</scope>
    <source>
        <strain evidence="1 2">CICC 24913</strain>
    </source>
</reference>
<proteinExistence type="predicted"/>
<dbReference type="Pfam" id="PF05944">
    <property type="entry name" value="Phage_term_smal"/>
    <property type="match status" value="1"/>
</dbReference>
<evidence type="ECO:0000313" key="1">
    <source>
        <dbReference type="EMBL" id="MCG6503511.1"/>
    </source>
</evidence>
<dbReference type="EMBL" id="JAKOOW010000009">
    <property type="protein sequence ID" value="MCG6503511.1"/>
    <property type="molecule type" value="Genomic_DNA"/>
</dbReference>
<dbReference type="RefSeq" id="WP_238745911.1">
    <property type="nucleotide sequence ID" value="NZ_JAKOOW010000009.1"/>
</dbReference>